<evidence type="ECO:0000313" key="2">
    <source>
        <dbReference type="Proteomes" id="UP001597417"/>
    </source>
</evidence>
<evidence type="ECO:0008006" key="3">
    <source>
        <dbReference type="Google" id="ProtNLM"/>
    </source>
</evidence>
<gene>
    <name evidence="1" type="ORF">ACFSXZ_29255</name>
</gene>
<organism evidence="1 2">
    <name type="scientific">Amycolatopsis pigmentata</name>
    <dbReference type="NCBI Taxonomy" id="450801"/>
    <lineage>
        <taxon>Bacteria</taxon>
        <taxon>Bacillati</taxon>
        <taxon>Actinomycetota</taxon>
        <taxon>Actinomycetes</taxon>
        <taxon>Pseudonocardiales</taxon>
        <taxon>Pseudonocardiaceae</taxon>
        <taxon>Amycolatopsis</taxon>
    </lineage>
</organism>
<accession>A0ABW5G0K3</accession>
<dbReference type="EMBL" id="JBHUKR010000018">
    <property type="protein sequence ID" value="MFD2420424.1"/>
    <property type="molecule type" value="Genomic_DNA"/>
</dbReference>
<evidence type="ECO:0000313" key="1">
    <source>
        <dbReference type="EMBL" id="MFD2420424.1"/>
    </source>
</evidence>
<name>A0ABW5G0K3_9PSEU</name>
<reference evidence="2" key="1">
    <citation type="journal article" date="2019" name="Int. J. Syst. Evol. Microbiol.">
        <title>The Global Catalogue of Microorganisms (GCM) 10K type strain sequencing project: providing services to taxonomists for standard genome sequencing and annotation.</title>
        <authorList>
            <consortium name="The Broad Institute Genomics Platform"/>
            <consortium name="The Broad Institute Genome Sequencing Center for Infectious Disease"/>
            <person name="Wu L."/>
            <person name="Ma J."/>
        </authorList>
    </citation>
    <scope>NUCLEOTIDE SEQUENCE [LARGE SCALE GENOMIC DNA]</scope>
    <source>
        <strain evidence="2">CGMCC 4.7645</strain>
    </source>
</reference>
<comment type="caution">
    <text evidence="1">The sequence shown here is derived from an EMBL/GenBank/DDBJ whole genome shotgun (WGS) entry which is preliminary data.</text>
</comment>
<dbReference type="RefSeq" id="WP_378268467.1">
    <property type="nucleotide sequence ID" value="NZ_JBHUKR010000018.1"/>
</dbReference>
<sequence length="329" mass="36101">MARPKSASLAILRAAASDGVTTCTRLRDLGVSASAIATRCRPGGPWRRLLPGIILLSSGEPTRRQQMRAAVYYTSPGSVVSGVDALRARGVPLMPSRDIQMLVTPGRRTLPRDFFTIERTSRVPAPELDDGLPLAPPARAAIDAARRETDADRLRQLLTLPIYHGLCTAHDLHVELESGNQRGSAAVREMLRRVDSTGETYRHRLAREVLAAVPLPPPAWNVTICDLQDREIGRADAWWDEVALGWQFETARTAKSTAAINPLALTAAGVIIVRTDPERLRDSDRNIARELTSAFASAAKRRRPNILAYSNIAPFATRHRPISHRNLTA</sequence>
<keyword evidence="2" id="KW-1185">Reference proteome</keyword>
<dbReference type="Proteomes" id="UP001597417">
    <property type="component" value="Unassembled WGS sequence"/>
</dbReference>
<protein>
    <recommendedName>
        <fullName evidence="3">Transcriptional regulator, AbiEi antitoxin, Type IV TA system</fullName>
    </recommendedName>
</protein>
<proteinExistence type="predicted"/>